<evidence type="ECO:0000313" key="1">
    <source>
        <dbReference type="EMBL" id="MBD2570504.1"/>
    </source>
</evidence>
<name>A0ABR8FNJ3_9NOST</name>
<evidence type="ECO:0000313" key="2">
    <source>
        <dbReference type="Proteomes" id="UP000640531"/>
    </source>
</evidence>
<gene>
    <name evidence="1" type="ORF">H6G59_21925</name>
</gene>
<dbReference type="RefSeq" id="WP_190718484.1">
    <property type="nucleotide sequence ID" value="NZ_JACJST010000025.1"/>
</dbReference>
<dbReference type="Proteomes" id="UP000640531">
    <property type="component" value="Unassembled WGS sequence"/>
</dbReference>
<accession>A0ABR8FNJ3</accession>
<organism evidence="1 2">
    <name type="scientific">Anabaena lutea FACHB-196</name>
    <dbReference type="NCBI Taxonomy" id="2692881"/>
    <lineage>
        <taxon>Bacteria</taxon>
        <taxon>Bacillati</taxon>
        <taxon>Cyanobacteriota</taxon>
        <taxon>Cyanophyceae</taxon>
        <taxon>Nostocales</taxon>
        <taxon>Nostocaceae</taxon>
        <taxon>Anabaena</taxon>
    </lineage>
</organism>
<protein>
    <submittedName>
        <fullName evidence="1">Uncharacterized protein</fullName>
    </submittedName>
</protein>
<comment type="caution">
    <text evidence="1">The sequence shown here is derived from an EMBL/GenBank/DDBJ whole genome shotgun (WGS) entry which is preliminary data.</text>
</comment>
<proteinExistence type="predicted"/>
<sequence length="93" mass="10723">MKAVLVPKILIKPLHIFFLWKDPISKIGKVLVNGYLLQVNEETKLCLRMTVFKVNREKSLIIVSIKSKNNLQYQADKAFCELLKRATFSQSNS</sequence>
<dbReference type="EMBL" id="JACJST010000025">
    <property type="protein sequence ID" value="MBD2570504.1"/>
    <property type="molecule type" value="Genomic_DNA"/>
</dbReference>
<reference evidence="1 2" key="1">
    <citation type="journal article" date="2020" name="ISME J.">
        <title>Comparative genomics reveals insights into cyanobacterial evolution and habitat adaptation.</title>
        <authorList>
            <person name="Chen M.Y."/>
            <person name="Teng W.K."/>
            <person name="Zhao L."/>
            <person name="Hu C.X."/>
            <person name="Zhou Y.K."/>
            <person name="Han B.P."/>
            <person name="Song L.R."/>
            <person name="Shu W.S."/>
        </authorList>
    </citation>
    <scope>NUCLEOTIDE SEQUENCE [LARGE SCALE GENOMIC DNA]</scope>
    <source>
        <strain evidence="1 2">FACHB-196</strain>
    </source>
</reference>
<keyword evidence="2" id="KW-1185">Reference proteome</keyword>